<dbReference type="EMBL" id="BKCJ010061616">
    <property type="protein sequence ID" value="GEW51449.1"/>
    <property type="molecule type" value="Genomic_DNA"/>
</dbReference>
<proteinExistence type="predicted"/>
<evidence type="ECO:0000313" key="1">
    <source>
        <dbReference type="EMBL" id="GEW51449.1"/>
    </source>
</evidence>
<accession>A0A699H2Q3</accession>
<dbReference type="PANTHER" id="PTHR47720:SF1">
    <property type="entry name" value="AQUAPORIN SIP2-1-RELATED"/>
    <property type="match status" value="1"/>
</dbReference>
<dbReference type="PANTHER" id="PTHR47720">
    <property type="entry name" value="AQUAPORIN SIP2-1-RELATED"/>
    <property type="match status" value="1"/>
</dbReference>
<dbReference type="InterPro" id="IPR044226">
    <property type="entry name" value="SIP2-1-like"/>
</dbReference>
<comment type="caution">
    <text evidence="1">The sequence shown here is derived from an EMBL/GenBank/DDBJ whole genome shotgun (WGS) entry which is preliminary data.</text>
</comment>
<reference evidence="1" key="1">
    <citation type="journal article" date="2019" name="Sci. Rep.">
        <title>Draft genome of Tanacetum cinerariifolium, the natural source of mosquito coil.</title>
        <authorList>
            <person name="Yamashiro T."/>
            <person name="Shiraishi A."/>
            <person name="Satake H."/>
            <person name="Nakayama K."/>
        </authorList>
    </citation>
    <scope>NUCLEOTIDE SEQUENCE</scope>
</reference>
<feature type="non-terminal residue" evidence="1">
    <location>
        <position position="163"/>
    </location>
</feature>
<dbReference type="AlphaFoldDB" id="A0A699H2Q3"/>
<dbReference type="GO" id="GO:0015267">
    <property type="term" value="F:channel activity"/>
    <property type="evidence" value="ECO:0007669"/>
    <property type="project" value="InterPro"/>
</dbReference>
<organism evidence="1">
    <name type="scientific">Tanacetum cinerariifolium</name>
    <name type="common">Dalmatian daisy</name>
    <name type="synonym">Chrysanthemum cinerariifolium</name>
    <dbReference type="NCBI Taxonomy" id="118510"/>
    <lineage>
        <taxon>Eukaryota</taxon>
        <taxon>Viridiplantae</taxon>
        <taxon>Streptophyta</taxon>
        <taxon>Embryophyta</taxon>
        <taxon>Tracheophyta</taxon>
        <taxon>Spermatophyta</taxon>
        <taxon>Magnoliopsida</taxon>
        <taxon>eudicotyledons</taxon>
        <taxon>Gunneridae</taxon>
        <taxon>Pentapetalae</taxon>
        <taxon>asterids</taxon>
        <taxon>campanulids</taxon>
        <taxon>Asterales</taxon>
        <taxon>Asteraceae</taxon>
        <taxon>Asteroideae</taxon>
        <taxon>Anthemideae</taxon>
        <taxon>Anthemidinae</taxon>
        <taxon>Tanacetum</taxon>
    </lineage>
</organism>
<gene>
    <name evidence="1" type="ORF">Tci_223425</name>
</gene>
<sequence length="163" mass="18705">MMLTVFSEGNGNSLWLICVRIGKCFQMPAFQVLLNISSKSSIQESWANNVRWHQVFQAVRTRLDKKDLHSKTLIEYDVRVPSTFCVFRKTWISSLSKLTLHILGSDLTGGCINPASLIRLFLWYPKMEEVKRIKVIHTSQLEAVPELIHHIQSLLPVKEAART</sequence>
<name>A0A699H2Q3_TANCI</name>
<protein>
    <submittedName>
        <fullName evidence="1">Probable aquaporin SIP2-1</fullName>
    </submittedName>
</protein>